<feature type="transmembrane region" description="Helical" evidence="9">
    <location>
        <begin position="71"/>
        <end position="97"/>
    </location>
</feature>
<feature type="transmembrane region" description="Helical" evidence="9">
    <location>
        <begin position="145"/>
        <end position="169"/>
    </location>
</feature>
<dbReference type="PROSITE" id="PS50263">
    <property type="entry name" value="CN_HYDROLASE"/>
    <property type="match status" value="1"/>
</dbReference>
<evidence type="ECO:0000256" key="8">
    <source>
        <dbReference type="ARBA" id="ARBA00023315"/>
    </source>
</evidence>
<name>A0A940YAW6_9BURK</name>
<dbReference type="GO" id="GO:0042158">
    <property type="term" value="P:lipoprotein biosynthetic process"/>
    <property type="evidence" value="ECO:0007669"/>
    <property type="project" value="InterPro"/>
</dbReference>
<comment type="similarity">
    <text evidence="2">Belongs to the CN hydrolase family. Apolipoprotein N-acyltransferase subfamily.</text>
</comment>
<dbReference type="InterPro" id="IPR004563">
    <property type="entry name" value="Apolipo_AcylTrfase"/>
</dbReference>
<dbReference type="EMBL" id="JAGQDD010000024">
    <property type="protein sequence ID" value="MBQ0933159.1"/>
    <property type="molecule type" value="Genomic_DNA"/>
</dbReference>
<accession>A0A940YAW6</accession>
<evidence type="ECO:0000256" key="1">
    <source>
        <dbReference type="ARBA" id="ARBA00004651"/>
    </source>
</evidence>
<dbReference type="Pfam" id="PF20154">
    <property type="entry name" value="LNT_N"/>
    <property type="match status" value="1"/>
</dbReference>
<dbReference type="GO" id="GO:0005886">
    <property type="term" value="C:plasma membrane"/>
    <property type="evidence" value="ECO:0007669"/>
    <property type="project" value="UniProtKB-SubCell"/>
</dbReference>
<evidence type="ECO:0000313" key="12">
    <source>
        <dbReference type="Proteomes" id="UP000676246"/>
    </source>
</evidence>
<keyword evidence="8" id="KW-0012">Acyltransferase</keyword>
<dbReference type="SUPFAM" id="SSF56317">
    <property type="entry name" value="Carbon-nitrogen hydrolase"/>
    <property type="match status" value="1"/>
</dbReference>
<keyword evidence="6 9" id="KW-1133">Transmembrane helix</keyword>
<feature type="domain" description="CN hydrolase" evidence="10">
    <location>
        <begin position="213"/>
        <end position="463"/>
    </location>
</feature>
<feature type="transmembrane region" description="Helical" evidence="9">
    <location>
        <begin position="40"/>
        <end position="59"/>
    </location>
</feature>
<keyword evidence="4" id="KW-0808">Transferase</keyword>
<comment type="subcellular location">
    <subcellularLocation>
        <location evidence="1">Cell membrane</location>
        <topology evidence="1">Multi-pass membrane protein</topology>
    </subcellularLocation>
</comment>
<protein>
    <submittedName>
        <fullName evidence="11">Apolipoprotein N-acyltransferase</fullName>
    </submittedName>
</protein>
<sequence length="506" mass="54119">MSGALIGLSLAGPAWSVLAWPALLLWAMGIHGCQDRRQEVACLACGVWAWSGVGTVWVATAVQDASDARLLWQWLAMLVSVCHHSVCVMLPWMLVRWSKARDTTARQRLAAWAIALASGEAWRQWGWAGHGYASLADPLSAMPGAALPLSLVGGLGWSAIGCGAAAVAARALLSPDHRGPRRMAAVAAVLLPMLLTVPLRPPPTETRAHTDGWRVVALATHIDHGQASSRPGRDRQLAALDQAMQLAGAGQAVVTPESFFAEPPPQRAEGVWADLLQQVDTRGVTLLLGMPHALHDATGLRMVNTALQLAPGRASMYGKRRLVPGGEYLPWPSLMGWIDGQAFGRTLEGPSPAPEELVESLLVAGHATGVLICHEMSFALEAAERAANTEWLVVLSEDGWIDHPMYRQQMVALARLRAMETGLPVLRVANSGPTLLALPDGQVQRMLPLRGARIQPWPVGVPAGSTASFYARSAAPQWWLLALLPLARALPAAFGHRAAWRRGAPA</sequence>
<dbReference type="Proteomes" id="UP000676246">
    <property type="component" value="Unassembled WGS sequence"/>
</dbReference>
<evidence type="ECO:0000259" key="10">
    <source>
        <dbReference type="PROSITE" id="PS50263"/>
    </source>
</evidence>
<evidence type="ECO:0000256" key="5">
    <source>
        <dbReference type="ARBA" id="ARBA00022692"/>
    </source>
</evidence>
<proteinExistence type="inferred from homology"/>
<evidence type="ECO:0000256" key="6">
    <source>
        <dbReference type="ARBA" id="ARBA00022989"/>
    </source>
</evidence>
<organism evidence="11 12">
    <name type="scientific">Ideonella alba</name>
    <dbReference type="NCBI Taxonomy" id="2824118"/>
    <lineage>
        <taxon>Bacteria</taxon>
        <taxon>Pseudomonadati</taxon>
        <taxon>Pseudomonadota</taxon>
        <taxon>Betaproteobacteria</taxon>
        <taxon>Burkholderiales</taxon>
        <taxon>Sphaerotilaceae</taxon>
        <taxon>Ideonella</taxon>
    </lineage>
</organism>
<dbReference type="Gene3D" id="3.60.110.10">
    <property type="entry name" value="Carbon-nitrogen hydrolase"/>
    <property type="match status" value="1"/>
</dbReference>
<keyword evidence="7 9" id="KW-0472">Membrane</keyword>
<comment type="caution">
    <text evidence="11">The sequence shown here is derived from an EMBL/GenBank/DDBJ whole genome shotgun (WGS) entry which is preliminary data.</text>
</comment>
<dbReference type="RefSeq" id="WP_210856827.1">
    <property type="nucleotide sequence ID" value="NZ_JAGQDD010000024.1"/>
</dbReference>
<evidence type="ECO:0000256" key="9">
    <source>
        <dbReference type="SAM" id="Phobius"/>
    </source>
</evidence>
<dbReference type="InterPro" id="IPR045378">
    <property type="entry name" value="LNT_N"/>
</dbReference>
<evidence type="ECO:0000256" key="3">
    <source>
        <dbReference type="ARBA" id="ARBA00022475"/>
    </source>
</evidence>
<dbReference type="Pfam" id="PF00795">
    <property type="entry name" value="CN_hydrolase"/>
    <property type="match status" value="1"/>
</dbReference>
<dbReference type="GO" id="GO:0016410">
    <property type="term" value="F:N-acyltransferase activity"/>
    <property type="evidence" value="ECO:0007669"/>
    <property type="project" value="InterPro"/>
</dbReference>
<keyword evidence="3" id="KW-1003">Cell membrane</keyword>
<dbReference type="NCBIfam" id="TIGR00546">
    <property type="entry name" value="lnt"/>
    <property type="match status" value="1"/>
</dbReference>
<evidence type="ECO:0000256" key="7">
    <source>
        <dbReference type="ARBA" id="ARBA00023136"/>
    </source>
</evidence>
<dbReference type="PANTHER" id="PTHR38686">
    <property type="entry name" value="APOLIPOPROTEIN N-ACYLTRANSFERASE"/>
    <property type="match status" value="1"/>
</dbReference>
<dbReference type="InterPro" id="IPR036526">
    <property type="entry name" value="C-N_Hydrolase_sf"/>
</dbReference>
<keyword evidence="5 9" id="KW-0812">Transmembrane</keyword>
<dbReference type="AlphaFoldDB" id="A0A940YAW6"/>
<dbReference type="PANTHER" id="PTHR38686:SF1">
    <property type="entry name" value="APOLIPOPROTEIN N-ACYLTRANSFERASE"/>
    <property type="match status" value="1"/>
</dbReference>
<dbReference type="InterPro" id="IPR003010">
    <property type="entry name" value="C-N_Hydrolase"/>
</dbReference>
<feature type="transmembrane region" description="Helical" evidence="9">
    <location>
        <begin position="6"/>
        <end position="28"/>
    </location>
</feature>
<evidence type="ECO:0000256" key="4">
    <source>
        <dbReference type="ARBA" id="ARBA00022679"/>
    </source>
</evidence>
<evidence type="ECO:0000313" key="11">
    <source>
        <dbReference type="EMBL" id="MBQ0933159.1"/>
    </source>
</evidence>
<reference evidence="11 12" key="1">
    <citation type="submission" date="2021-04" db="EMBL/GenBank/DDBJ databases">
        <title>The genome sequence of Ideonella sp. 3Y2.</title>
        <authorList>
            <person name="Liu Y."/>
        </authorList>
    </citation>
    <scope>NUCLEOTIDE SEQUENCE [LARGE SCALE GENOMIC DNA]</scope>
    <source>
        <strain evidence="11 12">3Y2</strain>
    </source>
</reference>
<keyword evidence="12" id="KW-1185">Reference proteome</keyword>
<gene>
    <name evidence="11" type="primary">lnt</name>
    <name evidence="11" type="ORF">KAK03_22030</name>
</gene>
<evidence type="ECO:0000256" key="2">
    <source>
        <dbReference type="ARBA" id="ARBA00010065"/>
    </source>
</evidence>